<dbReference type="Pfam" id="PF00961">
    <property type="entry name" value="LAGLIDADG_1"/>
    <property type="match status" value="2"/>
</dbReference>
<geneLocation type="mitochondrion" evidence="2"/>
<dbReference type="InterPro" id="IPR027434">
    <property type="entry name" value="Homing_endonucl"/>
</dbReference>
<accession>Q85MA7</accession>
<sequence>MQFALPIFILPDFVNFTSGYQFPKLSSLGIKGLSRVNSEFLAWFSGFTDAEGSFSIVPNNTKQTIKFQFRIRLHQDDRSVLDYIAKTLGIGSVFMDNNSVVFQVSSNSEIQDIIIPIFKAFPLCTTKVYDFDKFCQAVNLKLANGSYTDNLFKETLALKDQMNTQRSPSLLAKASIIDPYWLVGFIEGEGTFGIKASNPYFQYAQLASNDALLNSMAQFLTKLPRAISTPIIHYVPEASKPSVSLNKRTNVITYSYASIDFFYDYLLPFFLAAKFYTRKYVDFYLWAIVIICTRFGFSKLPEGIQLIRRIYNCINKARYSTAINPSSIVTQAEIDAVFSLDSPYSNPEIVLSHSTEQNARLLSPGRSGKQINVYDNGILMEGSPFNSQADIAEILGLERATGSTLIGRYLKSGKTYKGRYTFHFKGIKNG</sequence>
<dbReference type="PANTHER" id="PTHR36181:SF2">
    <property type="entry name" value="INTRON-ENCODED ENDONUCLEASE AI3-RELATED"/>
    <property type="match status" value="1"/>
</dbReference>
<protein>
    <submittedName>
        <fullName evidence="2">Orf430</fullName>
    </submittedName>
</protein>
<dbReference type="SMART" id="SM00497">
    <property type="entry name" value="IENR1"/>
    <property type="match status" value="1"/>
</dbReference>
<dbReference type="InterPro" id="IPR051289">
    <property type="entry name" value="LAGLIDADG_Endonuclease"/>
</dbReference>
<dbReference type="EMBL" id="AY182007">
    <property type="protein sequence ID" value="AAO64975.1"/>
    <property type="molecule type" value="Genomic_DNA"/>
</dbReference>
<dbReference type="InterPro" id="IPR003647">
    <property type="entry name" value="Intron_nuc_1_rpt"/>
</dbReference>
<keyword evidence="2" id="KW-0496">Mitochondrion</keyword>
<dbReference type="AlphaFoldDB" id="Q85MA7"/>
<dbReference type="InterPro" id="IPR004860">
    <property type="entry name" value="LAGLIDADG_dom"/>
</dbReference>
<dbReference type="Gene3D" id="3.10.28.10">
    <property type="entry name" value="Homing endonucleases"/>
    <property type="match status" value="2"/>
</dbReference>
<evidence type="ECO:0000259" key="1">
    <source>
        <dbReference type="Pfam" id="PF00961"/>
    </source>
</evidence>
<feature type="domain" description="Homing endonuclease LAGLIDADG" evidence="1">
    <location>
        <begin position="45"/>
        <end position="138"/>
    </location>
</feature>
<dbReference type="GeneID" id="806842"/>
<dbReference type="GO" id="GO:0004519">
    <property type="term" value="F:endonuclease activity"/>
    <property type="evidence" value="ECO:0007669"/>
    <property type="project" value="InterPro"/>
</dbReference>
<reference evidence="2" key="2">
    <citation type="journal article" date="2003" name="Nucleic Acids Res.">
        <title>Evolution of monoblepharidalean fungi based on complete mitochondrial genome sequences.</title>
        <authorList>
            <person name="Bullerwell C.E."/>
            <person name="Forget L."/>
            <person name="Lang B.F."/>
        </authorList>
    </citation>
    <scope>NUCLEOTIDE SEQUENCE</scope>
    <source>
        <strain evidence="2">JEL15</strain>
    </source>
</reference>
<dbReference type="RefSeq" id="NP_803530.1">
    <property type="nucleotide sequence ID" value="NC_004624.1"/>
</dbReference>
<gene>
    <name evidence="2" type="primary">orf430</name>
</gene>
<feature type="domain" description="Homing endonuclease LAGLIDADG" evidence="1">
    <location>
        <begin position="182"/>
        <end position="289"/>
    </location>
</feature>
<organism evidence="2">
    <name type="scientific">Monoblepharella sp. JEL15</name>
    <dbReference type="NCBI Taxonomy" id="224130"/>
    <lineage>
        <taxon>Eukaryota</taxon>
        <taxon>Fungi</taxon>
        <taxon>Fungi incertae sedis</taxon>
        <taxon>Chytridiomycota</taxon>
        <taxon>Chytridiomycota incertae sedis</taxon>
        <taxon>Monoblepharidomycetes</taxon>
        <taxon>Monoblepharidales</taxon>
        <taxon>Monoblepharidaceae</taxon>
        <taxon>Monoblepharella</taxon>
    </lineage>
</organism>
<dbReference type="SUPFAM" id="SSF55608">
    <property type="entry name" value="Homing endonucleases"/>
    <property type="match status" value="2"/>
</dbReference>
<name>Q85MA7_9FUNG</name>
<evidence type="ECO:0000313" key="2">
    <source>
        <dbReference type="EMBL" id="AAO64975.1"/>
    </source>
</evidence>
<dbReference type="GO" id="GO:0005739">
    <property type="term" value="C:mitochondrion"/>
    <property type="evidence" value="ECO:0007669"/>
    <property type="project" value="UniProtKB-ARBA"/>
</dbReference>
<dbReference type="PANTHER" id="PTHR36181">
    <property type="entry name" value="INTRON-ENCODED ENDONUCLEASE AI3-RELATED"/>
    <property type="match status" value="1"/>
</dbReference>
<reference evidence="2" key="1">
    <citation type="submission" date="2002-11" db="EMBL/GenBank/DDBJ databases">
        <authorList>
            <person name="Lang F.B.F."/>
        </authorList>
    </citation>
    <scope>NUCLEOTIDE SEQUENCE</scope>
    <source>
        <strain evidence="2">JEL15</strain>
    </source>
</reference>
<proteinExistence type="predicted"/>